<dbReference type="Pfam" id="PF07980">
    <property type="entry name" value="SusD_RagB"/>
    <property type="match status" value="1"/>
</dbReference>
<sequence length="550" mass="62114">MQRKYLLYIIAGLCTVQTACQRTLESEPQDRLTEELVFDQIDKNADNAKSFLLGNYALLPSISNRIGNTYLDATTDDGMASNDNDRSGDYRLGRISPLNVPDNSWDNCYKGIRQANVFLSKIDGVPTTDELKKQWKAEARFLRAFFYFELMKRWGGVPLVGDKVFGFQENINLSRNTLEETKNYIIAELDAIKDQLQPNIMSDGEVGRANKGAALALKSRVLLYWASPQYNTAGDAQRWTDAANAAKEVMDLNVYSLAPAYIDMFIAGKSTEMIFAKMQAPSQTVEQQNGPVGYLNAAAGKGLTSPSQNLVDAFPMDNGLAITDPLSGYDPTKPYDKRDPRLDATILYNGKKWLNRPVETFEGGKDKPGGIVVQTKTGYYMRKFMGKFESTAAYANTTRHMIHFRYAETLLNYAEALNEASGPVKAVYDNLVLIRKRAGIKAGTNNLYGIPAGVTDKNVMRKIIQNERRIEMAFEEQRFWDIRRWKIAEDVMNKPLEGMKIEKKTDGSFAYTRFTAATSTFDASRMYWYPVPYSEIETNPNMRQNAGWEY</sequence>
<comment type="similarity">
    <text evidence="2">Belongs to the SusD family.</text>
</comment>
<dbReference type="OrthoDB" id="5694214at2"/>
<gene>
    <name evidence="8" type="ORF">EGT74_16470</name>
</gene>
<dbReference type="AlphaFoldDB" id="A0A3N4PIY3"/>
<dbReference type="Proteomes" id="UP000278351">
    <property type="component" value="Unassembled WGS sequence"/>
</dbReference>
<evidence type="ECO:0000259" key="6">
    <source>
        <dbReference type="Pfam" id="PF07980"/>
    </source>
</evidence>
<evidence type="ECO:0000313" key="8">
    <source>
        <dbReference type="EMBL" id="RPE08633.1"/>
    </source>
</evidence>
<evidence type="ECO:0000256" key="2">
    <source>
        <dbReference type="ARBA" id="ARBA00006275"/>
    </source>
</evidence>
<comment type="subcellular location">
    <subcellularLocation>
        <location evidence="1">Cell outer membrane</location>
    </subcellularLocation>
</comment>
<feature type="domain" description="RagB/SusD" evidence="6">
    <location>
        <begin position="272"/>
        <end position="548"/>
    </location>
</feature>
<dbReference type="InterPro" id="IPR012944">
    <property type="entry name" value="SusD_RagB_dom"/>
</dbReference>
<protein>
    <submittedName>
        <fullName evidence="8">RagB/SusD family nutrient uptake outer membrane protein</fullName>
    </submittedName>
</protein>
<keyword evidence="3" id="KW-0732">Signal</keyword>
<dbReference type="RefSeq" id="WP_123847632.1">
    <property type="nucleotide sequence ID" value="NZ_RPDH01000002.1"/>
</dbReference>
<organism evidence="8 9">
    <name type="scientific">Chitinophaga lutea</name>
    <dbReference type="NCBI Taxonomy" id="2488634"/>
    <lineage>
        <taxon>Bacteria</taxon>
        <taxon>Pseudomonadati</taxon>
        <taxon>Bacteroidota</taxon>
        <taxon>Chitinophagia</taxon>
        <taxon>Chitinophagales</taxon>
        <taxon>Chitinophagaceae</taxon>
        <taxon>Chitinophaga</taxon>
    </lineage>
</organism>
<proteinExistence type="inferred from homology"/>
<dbReference type="Gene3D" id="1.25.40.390">
    <property type="match status" value="1"/>
</dbReference>
<dbReference type="SUPFAM" id="SSF48452">
    <property type="entry name" value="TPR-like"/>
    <property type="match status" value="1"/>
</dbReference>
<name>A0A3N4PIY3_9BACT</name>
<comment type="caution">
    <text evidence="8">The sequence shown here is derived from an EMBL/GenBank/DDBJ whole genome shotgun (WGS) entry which is preliminary data.</text>
</comment>
<dbReference type="InterPro" id="IPR011990">
    <property type="entry name" value="TPR-like_helical_dom_sf"/>
</dbReference>
<evidence type="ECO:0000256" key="3">
    <source>
        <dbReference type="ARBA" id="ARBA00022729"/>
    </source>
</evidence>
<keyword evidence="5" id="KW-0998">Cell outer membrane</keyword>
<dbReference type="InterPro" id="IPR033985">
    <property type="entry name" value="SusD-like_N"/>
</dbReference>
<dbReference type="EMBL" id="RPDH01000002">
    <property type="protein sequence ID" value="RPE08633.1"/>
    <property type="molecule type" value="Genomic_DNA"/>
</dbReference>
<dbReference type="Pfam" id="PF14322">
    <property type="entry name" value="SusD-like_3"/>
    <property type="match status" value="1"/>
</dbReference>
<evidence type="ECO:0000259" key="7">
    <source>
        <dbReference type="Pfam" id="PF14322"/>
    </source>
</evidence>
<evidence type="ECO:0000256" key="5">
    <source>
        <dbReference type="ARBA" id="ARBA00023237"/>
    </source>
</evidence>
<keyword evidence="4" id="KW-0472">Membrane</keyword>
<evidence type="ECO:0000256" key="4">
    <source>
        <dbReference type="ARBA" id="ARBA00023136"/>
    </source>
</evidence>
<reference evidence="8 9" key="1">
    <citation type="submission" date="2018-11" db="EMBL/GenBank/DDBJ databases">
        <title>Chitinophaga lutea sp.nov., isolate from arsenic contaminated soil.</title>
        <authorList>
            <person name="Zong Y."/>
        </authorList>
    </citation>
    <scope>NUCLEOTIDE SEQUENCE [LARGE SCALE GENOMIC DNA]</scope>
    <source>
        <strain evidence="8 9">ZY74</strain>
    </source>
</reference>
<feature type="domain" description="SusD-like N-terminal" evidence="7">
    <location>
        <begin position="63"/>
        <end position="223"/>
    </location>
</feature>
<dbReference type="GO" id="GO:0009279">
    <property type="term" value="C:cell outer membrane"/>
    <property type="evidence" value="ECO:0007669"/>
    <property type="project" value="UniProtKB-SubCell"/>
</dbReference>
<evidence type="ECO:0000256" key="1">
    <source>
        <dbReference type="ARBA" id="ARBA00004442"/>
    </source>
</evidence>
<accession>A0A3N4PIY3</accession>
<dbReference type="CDD" id="cd08977">
    <property type="entry name" value="SusD"/>
    <property type="match status" value="1"/>
</dbReference>
<evidence type="ECO:0000313" key="9">
    <source>
        <dbReference type="Proteomes" id="UP000278351"/>
    </source>
</evidence>
<keyword evidence="9" id="KW-1185">Reference proteome</keyword>